<dbReference type="Proteomes" id="UP000662314">
    <property type="component" value="Unassembled WGS sequence"/>
</dbReference>
<dbReference type="Pfam" id="PF13478">
    <property type="entry name" value="XdhC_C"/>
    <property type="match status" value="1"/>
</dbReference>
<dbReference type="Gene3D" id="3.40.50.720">
    <property type="entry name" value="NAD(P)-binding Rossmann-like Domain"/>
    <property type="match status" value="1"/>
</dbReference>
<accession>A0A8J7I5M5</accession>
<evidence type="ECO:0000259" key="1">
    <source>
        <dbReference type="Pfam" id="PF02625"/>
    </source>
</evidence>
<dbReference type="PANTHER" id="PTHR30388:SF6">
    <property type="entry name" value="XANTHINE DEHYDROGENASE SUBUNIT A-RELATED"/>
    <property type="match status" value="1"/>
</dbReference>
<evidence type="ECO:0000259" key="2">
    <source>
        <dbReference type="Pfam" id="PF13478"/>
    </source>
</evidence>
<gene>
    <name evidence="3" type="ORF">I8752_16260</name>
</gene>
<protein>
    <submittedName>
        <fullName evidence="3">XdhC family protein</fullName>
    </submittedName>
</protein>
<dbReference type="InterPro" id="IPR052698">
    <property type="entry name" value="MoCofactor_Util/Proc"/>
</dbReference>
<reference evidence="3 4" key="1">
    <citation type="journal article" date="2021" name="Int. J. Syst. Evol. Microbiol.">
        <title>Amazonocrinis nigriterrae gen. nov., sp. nov., Atlanticothrix silvestris gen. nov., sp. nov. and Dendronalium phyllosphericum gen. nov., sp. nov., nostocacean cyanobacteria from Brazilian environments.</title>
        <authorList>
            <person name="Alvarenga D.O."/>
            <person name="Andreote A.P.D."/>
            <person name="Branco L.H.Z."/>
            <person name="Delbaje E."/>
            <person name="Cruz R.B."/>
            <person name="Varani A.M."/>
            <person name="Fiore M.F."/>
        </authorList>
    </citation>
    <scope>NUCLEOTIDE SEQUENCE [LARGE SCALE GENOMIC DNA]</scope>
    <source>
        <strain evidence="3 4">CENA369</strain>
    </source>
</reference>
<dbReference type="Pfam" id="PF02625">
    <property type="entry name" value="XdhC_CoxI"/>
    <property type="match status" value="1"/>
</dbReference>
<dbReference type="EMBL" id="JAECZA010000078">
    <property type="protein sequence ID" value="MBH8574548.1"/>
    <property type="molecule type" value="Genomic_DNA"/>
</dbReference>
<feature type="domain" description="XdhC- CoxI" evidence="1">
    <location>
        <begin position="21"/>
        <end position="81"/>
    </location>
</feature>
<dbReference type="InterPro" id="IPR003777">
    <property type="entry name" value="XdhC_CoxI"/>
</dbReference>
<dbReference type="InterPro" id="IPR027051">
    <property type="entry name" value="XdhC_Rossmann_dom"/>
</dbReference>
<name>A0A8J7I5M5_9NOST</name>
<dbReference type="PANTHER" id="PTHR30388">
    <property type="entry name" value="ALDEHYDE OXIDOREDUCTASE MOLYBDENUM COFACTOR ASSEMBLY PROTEIN"/>
    <property type="match status" value="1"/>
</dbReference>
<sequence>MNELQAILKAFAESQLHAELVYLATVVNVRGSTYRQPSARMLMTEAGQMVGTISGGCLEKDVFEHTRIPMPNGQPIVVTYDTTADEDIVWGFGLGCNGMVQVLIERLDNNPINPVAFIKQCFSHQQPGIIATVFGVEGKVNIKVGARLMLNSDENMTTDIEESSLLAFLIKDAEIALQTQHSSVNKYQLLSGSVDVFIEVIQPPTHLIIFGAGHDAVPTAQFAKAMGWHVTIIDCRASEATKERFSMADEVILTRREILHKQITVDARTIAVVMTHNYLDDLEIMKMLMPSPARYLGFLGPKHRTERLLQDLNAEGINYTSEQLQRLHGPVGIDIGGDTPEAISLSMIAEIQAVMSNRCGGFLRERSLPIHQRNEAKQTQIQQWEKLLTGES</sequence>
<keyword evidence="4" id="KW-1185">Reference proteome</keyword>
<evidence type="ECO:0000313" key="3">
    <source>
        <dbReference type="EMBL" id="MBH8574548.1"/>
    </source>
</evidence>
<dbReference type="AlphaFoldDB" id="A0A8J7I5M5"/>
<proteinExistence type="predicted"/>
<organism evidence="3 4">
    <name type="scientific">Dendronalium phyllosphericum CENA369</name>
    <dbReference type="NCBI Taxonomy" id="1725256"/>
    <lineage>
        <taxon>Bacteria</taxon>
        <taxon>Bacillati</taxon>
        <taxon>Cyanobacteriota</taxon>
        <taxon>Cyanophyceae</taxon>
        <taxon>Nostocales</taxon>
        <taxon>Nostocaceae</taxon>
        <taxon>Dendronalium</taxon>
        <taxon>Dendronalium phyllosphericum</taxon>
    </lineage>
</organism>
<comment type="caution">
    <text evidence="3">The sequence shown here is derived from an EMBL/GenBank/DDBJ whole genome shotgun (WGS) entry which is preliminary data.</text>
</comment>
<evidence type="ECO:0000313" key="4">
    <source>
        <dbReference type="Proteomes" id="UP000662314"/>
    </source>
</evidence>
<feature type="domain" description="XdhC Rossmann" evidence="2">
    <location>
        <begin position="207"/>
        <end position="351"/>
    </location>
</feature>
<dbReference type="RefSeq" id="WP_214433356.1">
    <property type="nucleotide sequence ID" value="NZ_CAWPUQ010000315.1"/>
</dbReference>